<name>A0AB73ABW6_ENTFC</name>
<dbReference type="PRINTS" id="PR01998">
    <property type="entry name" value="MTP2STAPHYLO"/>
</dbReference>
<dbReference type="Pfam" id="PF06199">
    <property type="entry name" value="Phage_tail_2"/>
    <property type="match status" value="1"/>
</dbReference>
<dbReference type="PRINTS" id="PR01997">
    <property type="entry name" value="MTP2FAMILY"/>
</dbReference>
<dbReference type="InterPro" id="IPR022345">
    <property type="entry name" value="Phage_69_Orf23_MTP"/>
</dbReference>
<evidence type="ECO:0000313" key="2">
    <source>
        <dbReference type="Proteomes" id="UP000014622"/>
    </source>
</evidence>
<reference evidence="1 2" key="1">
    <citation type="submission" date="2013-06" db="EMBL/GenBank/DDBJ databases">
        <authorList>
            <person name="Weinstock G."/>
            <person name="Sodergren E."/>
            <person name="Lobos E.A."/>
            <person name="Fulton L."/>
            <person name="Fulton R."/>
            <person name="Courtney L."/>
            <person name="Fronick C."/>
            <person name="O'Laughlin M."/>
            <person name="Godfrey J."/>
            <person name="Wilson R.M."/>
            <person name="Miner T."/>
            <person name="Farmer C."/>
            <person name="Delehaunty K."/>
            <person name="Cordes M."/>
            <person name="Minx P."/>
            <person name="Tomlinson C."/>
            <person name="Chen J."/>
            <person name="Wollam A."/>
            <person name="Pepin K.H."/>
            <person name="Bhonagiri V."/>
            <person name="Zhang X."/>
            <person name="Warren W."/>
            <person name="Mitreva M."/>
            <person name="Mardis E.R."/>
            <person name="Wilson R.K."/>
        </authorList>
    </citation>
    <scope>NUCLEOTIDE SEQUENCE [LARGE SCALE GENOMIC DNA]</scope>
    <source>
        <strain evidence="1 2">SD2A-2</strain>
    </source>
</reference>
<dbReference type="Proteomes" id="UP000014622">
    <property type="component" value="Unassembled WGS sequence"/>
</dbReference>
<comment type="caution">
    <text evidence="1">The sequence shown here is derived from an EMBL/GenBank/DDBJ whole genome shotgun (WGS) entry which is preliminary data.</text>
</comment>
<organism evidence="1 2">
    <name type="scientific">Enterococcus faecium SD2A-2</name>
    <dbReference type="NCBI Taxonomy" id="1244154"/>
    <lineage>
        <taxon>Bacteria</taxon>
        <taxon>Bacillati</taxon>
        <taxon>Bacillota</taxon>
        <taxon>Bacilli</taxon>
        <taxon>Lactobacillales</taxon>
        <taxon>Enterococcaceae</taxon>
        <taxon>Enterococcus</taxon>
    </lineage>
</organism>
<proteinExistence type="predicted"/>
<dbReference type="AlphaFoldDB" id="A0AB73ABW6"/>
<gene>
    <name evidence="1" type="ORF">D356_00560</name>
</gene>
<sequence>MNLELDRRKNMEALKGIDVILLYRLLKKETQEAAWKMAFQTEHENGLSRDSDSTVTKDGNVQSLSPVEYDFSATSIVAKGDSHVDEMKQALLNGDIIEIWEINKAEQGTDDNANKYKATYYQAYVSEFTPSAAAEDNVELNLSFAVNGVGQDGYATLTEDQADVVQYAFKDTVKATSTGA</sequence>
<dbReference type="InterPro" id="IPR011855">
    <property type="entry name" value="Phgtail_TP901_1"/>
</dbReference>
<accession>A0AB73ABW6</accession>
<dbReference type="EMBL" id="ATIT01000046">
    <property type="protein sequence ID" value="EPI14837.1"/>
    <property type="molecule type" value="Genomic_DNA"/>
</dbReference>
<evidence type="ECO:0000313" key="1">
    <source>
        <dbReference type="EMBL" id="EPI14837.1"/>
    </source>
</evidence>
<dbReference type="NCBIfam" id="TIGR02126">
    <property type="entry name" value="phgtail_TP901_1"/>
    <property type="match status" value="1"/>
</dbReference>
<protein>
    <submittedName>
        <fullName evidence="1">Phage major tail protein, TP901-1 family</fullName>
    </submittedName>
</protein>